<feature type="compositionally biased region" description="Basic and acidic residues" evidence="1">
    <location>
        <begin position="325"/>
        <end position="345"/>
    </location>
</feature>
<proteinExistence type="predicted"/>
<sequence>MLLNSSGGMALGRRARAAMKPKLLRRYQAASIIVSRAASLSSGDGAYQLERHFVASRGLSDDLDDNALATDKTTALPRFHHANSPCSFFLKRPASPSLSACALTETSSLLSAFDQADHWCEKQIIARSPSRRIRVFAATKRTIGYTFKKADWWDIIQTYSALQLMGLPLVNDIVVAWDFGMEGRGHAAVEDWGRPRWRVGGGLAFGTSGGHGGAGPCGGLGVVQLWFWEDMEGRGHVHWTFSPQKPLSLPTPVLLVLLTDTIPRNLEKLAAFGTSGGHGGEVDNVAEQDLVFREDMEGWGHVHWTPSGNQLSLPHSLLEPRKKKQEQEPRPNSFSRRDHLSDLGS</sequence>
<evidence type="ECO:0000313" key="3">
    <source>
        <dbReference type="Proteomes" id="UP000799776"/>
    </source>
</evidence>
<dbReference type="Proteomes" id="UP000799776">
    <property type="component" value="Unassembled WGS sequence"/>
</dbReference>
<accession>A0A9P4HVG8</accession>
<keyword evidence="3" id="KW-1185">Reference proteome</keyword>
<organism evidence="2 3">
    <name type="scientific">Saccharata proteae CBS 121410</name>
    <dbReference type="NCBI Taxonomy" id="1314787"/>
    <lineage>
        <taxon>Eukaryota</taxon>
        <taxon>Fungi</taxon>
        <taxon>Dikarya</taxon>
        <taxon>Ascomycota</taxon>
        <taxon>Pezizomycotina</taxon>
        <taxon>Dothideomycetes</taxon>
        <taxon>Dothideomycetes incertae sedis</taxon>
        <taxon>Botryosphaeriales</taxon>
        <taxon>Saccharataceae</taxon>
        <taxon>Saccharata</taxon>
    </lineage>
</organism>
<reference evidence="2" key="1">
    <citation type="journal article" date="2020" name="Stud. Mycol.">
        <title>101 Dothideomycetes genomes: a test case for predicting lifestyles and emergence of pathogens.</title>
        <authorList>
            <person name="Haridas S."/>
            <person name="Albert R."/>
            <person name="Binder M."/>
            <person name="Bloem J."/>
            <person name="Labutti K."/>
            <person name="Salamov A."/>
            <person name="Andreopoulos B."/>
            <person name="Baker S."/>
            <person name="Barry K."/>
            <person name="Bills G."/>
            <person name="Bluhm B."/>
            <person name="Cannon C."/>
            <person name="Castanera R."/>
            <person name="Culley D."/>
            <person name="Daum C."/>
            <person name="Ezra D."/>
            <person name="Gonzalez J."/>
            <person name="Henrissat B."/>
            <person name="Kuo A."/>
            <person name="Liang C."/>
            <person name="Lipzen A."/>
            <person name="Lutzoni F."/>
            <person name="Magnuson J."/>
            <person name="Mondo S."/>
            <person name="Nolan M."/>
            <person name="Ohm R."/>
            <person name="Pangilinan J."/>
            <person name="Park H.-J."/>
            <person name="Ramirez L."/>
            <person name="Alfaro M."/>
            <person name="Sun H."/>
            <person name="Tritt A."/>
            <person name="Yoshinaga Y."/>
            <person name="Zwiers L.-H."/>
            <person name="Turgeon B."/>
            <person name="Goodwin S."/>
            <person name="Spatafora J."/>
            <person name="Crous P."/>
            <person name="Grigoriev I."/>
        </authorList>
    </citation>
    <scope>NUCLEOTIDE SEQUENCE</scope>
    <source>
        <strain evidence="2">CBS 121410</strain>
    </source>
</reference>
<comment type="caution">
    <text evidence="2">The sequence shown here is derived from an EMBL/GenBank/DDBJ whole genome shotgun (WGS) entry which is preliminary data.</text>
</comment>
<evidence type="ECO:0000313" key="2">
    <source>
        <dbReference type="EMBL" id="KAF2087547.1"/>
    </source>
</evidence>
<feature type="region of interest" description="Disordered" evidence="1">
    <location>
        <begin position="319"/>
        <end position="345"/>
    </location>
</feature>
<evidence type="ECO:0000256" key="1">
    <source>
        <dbReference type="SAM" id="MobiDB-lite"/>
    </source>
</evidence>
<dbReference type="AlphaFoldDB" id="A0A9P4HVG8"/>
<name>A0A9P4HVG8_9PEZI</name>
<protein>
    <submittedName>
        <fullName evidence="2">Uncharacterized protein</fullName>
    </submittedName>
</protein>
<gene>
    <name evidence="2" type="ORF">K490DRAFT_56651</name>
</gene>
<dbReference type="EMBL" id="ML978719">
    <property type="protein sequence ID" value="KAF2087547.1"/>
    <property type="molecule type" value="Genomic_DNA"/>
</dbReference>